<dbReference type="Proteomes" id="UP000002624">
    <property type="component" value="Unassembled WGS sequence"/>
</dbReference>
<organism evidence="1 2">
    <name type="scientific">Ajellomyces capsulatus (strain H143)</name>
    <name type="common">Darling's disease fungus</name>
    <name type="synonym">Histoplasma capsulatum</name>
    <dbReference type="NCBI Taxonomy" id="544712"/>
    <lineage>
        <taxon>Eukaryota</taxon>
        <taxon>Fungi</taxon>
        <taxon>Dikarya</taxon>
        <taxon>Ascomycota</taxon>
        <taxon>Pezizomycotina</taxon>
        <taxon>Eurotiomycetes</taxon>
        <taxon>Eurotiomycetidae</taxon>
        <taxon>Onygenales</taxon>
        <taxon>Ajellomycetaceae</taxon>
        <taxon>Histoplasma</taxon>
    </lineage>
</organism>
<dbReference type="OrthoDB" id="10493334at2759"/>
<dbReference type="HOGENOM" id="CLU_1170386_0_0_1"/>
<name>C6HT50_AJECH</name>
<accession>C6HT50</accession>
<evidence type="ECO:0000313" key="2">
    <source>
        <dbReference type="Proteomes" id="UP000002624"/>
    </source>
</evidence>
<evidence type="ECO:0000313" key="1">
    <source>
        <dbReference type="EMBL" id="EER36497.1"/>
    </source>
</evidence>
<protein>
    <submittedName>
        <fullName evidence="1">Uncharacterized protein</fullName>
    </submittedName>
</protein>
<dbReference type="AlphaFoldDB" id="C6HT50"/>
<sequence>MAFSTSLPTSGWPFLRSGNGWTGQKRRLQYRVDQWRYCLLGSVTLVLSAPSHGGFGSIQLIGTVGRHNSNPGSGEVLDSAHSPPPSAGSKLFFRVSTVSVKLLGVGGETRGQVNRMMLAAILGSKGTLLDYPLWGKDIFISDIRIGSYQKDGKRLPSFPCLERVSTLNNSSTCKEHHRRQLIDQLDIKWLQNATLEQPQKTKRGWANDLSSRILDVSPCAPDKVPLNRGIIESSEAC</sequence>
<reference evidence="2" key="1">
    <citation type="submission" date="2009-05" db="EMBL/GenBank/DDBJ databases">
        <title>The genome sequence of Ajellomyces capsulatus strain H143.</title>
        <authorList>
            <person name="Champion M."/>
            <person name="Cuomo C.A."/>
            <person name="Ma L.-J."/>
            <person name="Henn M.R."/>
            <person name="Sil A."/>
            <person name="Goldman B."/>
            <person name="Young S.K."/>
            <person name="Kodira C.D."/>
            <person name="Zeng Q."/>
            <person name="Koehrsen M."/>
            <person name="Alvarado L."/>
            <person name="Berlin A.M."/>
            <person name="Borenstein D."/>
            <person name="Chen Z."/>
            <person name="Engels R."/>
            <person name="Freedman E."/>
            <person name="Gellesch M."/>
            <person name="Goldberg J."/>
            <person name="Griggs A."/>
            <person name="Gujja S."/>
            <person name="Heiman D.I."/>
            <person name="Hepburn T.A."/>
            <person name="Howarth C."/>
            <person name="Jen D."/>
            <person name="Larson L."/>
            <person name="Lewis B."/>
            <person name="Mehta T."/>
            <person name="Park D."/>
            <person name="Pearson M."/>
            <person name="Roberts A."/>
            <person name="Saif S."/>
            <person name="Shea T.D."/>
            <person name="Shenoy N."/>
            <person name="Sisk P."/>
            <person name="Stolte C."/>
            <person name="Sykes S."/>
            <person name="Walk T."/>
            <person name="White J."/>
            <person name="Yandava C."/>
            <person name="Klein B."/>
            <person name="McEwen J.G."/>
            <person name="Puccia R."/>
            <person name="Goldman G.H."/>
            <person name="Felipe M.S."/>
            <person name="Nino-Vega G."/>
            <person name="San-Blas G."/>
            <person name="Taylor J.W."/>
            <person name="Mendoza L."/>
            <person name="Galagan J.E."/>
            <person name="Nusbaum C."/>
            <person name="Birren B.W."/>
        </authorList>
    </citation>
    <scope>NUCLEOTIDE SEQUENCE [LARGE SCALE GENOMIC DNA]</scope>
    <source>
        <strain evidence="2">H143</strain>
    </source>
</reference>
<gene>
    <name evidence="1" type="ORF">HCDG_09381</name>
</gene>
<proteinExistence type="predicted"/>
<dbReference type="EMBL" id="GG692440">
    <property type="protein sequence ID" value="EER36497.1"/>
    <property type="molecule type" value="Genomic_DNA"/>
</dbReference>
<dbReference type="OMA" id="CKEHHRR"/>
<dbReference type="VEuPathDB" id="FungiDB:HCDG_09381"/>